<dbReference type="Proteomes" id="UP000015105">
    <property type="component" value="Chromosome 3D"/>
</dbReference>
<evidence type="ECO:0000313" key="2">
    <source>
        <dbReference type="Proteomes" id="UP000015105"/>
    </source>
</evidence>
<reference evidence="2" key="1">
    <citation type="journal article" date="2014" name="Science">
        <title>Ancient hybridizations among the ancestral genomes of bread wheat.</title>
        <authorList>
            <consortium name="International Wheat Genome Sequencing Consortium,"/>
            <person name="Marcussen T."/>
            <person name="Sandve S.R."/>
            <person name="Heier L."/>
            <person name="Spannagl M."/>
            <person name="Pfeifer M."/>
            <person name="Jakobsen K.S."/>
            <person name="Wulff B.B."/>
            <person name="Steuernagel B."/>
            <person name="Mayer K.F."/>
            <person name="Olsen O.A."/>
        </authorList>
    </citation>
    <scope>NUCLEOTIDE SEQUENCE [LARGE SCALE GENOMIC DNA]</scope>
    <source>
        <strain evidence="2">cv. AL8/78</strain>
    </source>
</reference>
<keyword evidence="2" id="KW-1185">Reference proteome</keyword>
<dbReference type="AlphaFoldDB" id="A0A453GVG3"/>
<reference evidence="1" key="4">
    <citation type="submission" date="2019-03" db="UniProtKB">
        <authorList>
            <consortium name="EnsemblPlants"/>
        </authorList>
    </citation>
    <scope>IDENTIFICATION</scope>
</reference>
<name>A0A453GVG3_AEGTS</name>
<dbReference type="EnsemblPlants" id="AET3Gv21221100.2">
    <property type="protein sequence ID" value="AET3Gv21221100.2"/>
    <property type="gene ID" value="AET3Gv21221100"/>
</dbReference>
<evidence type="ECO:0000313" key="1">
    <source>
        <dbReference type="EnsemblPlants" id="AET3Gv21221100.2"/>
    </source>
</evidence>
<reference evidence="2" key="2">
    <citation type="journal article" date="2017" name="Nat. Plants">
        <title>The Aegilops tauschii genome reveals multiple impacts of transposons.</title>
        <authorList>
            <person name="Zhao G."/>
            <person name="Zou C."/>
            <person name="Li K."/>
            <person name="Wang K."/>
            <person name="Li T."/>
            <person name="Gao L."/>
            <person name="Zhang X."/>
            <person name="Wang H."/>
            <person name="Yang Z."/>
            <person name="Liu X."/>
            <person name="Jiang W."/>
            <person name="Mao L."/>
            <person name="Kong X."/>
            <person name="Jiao Y."/>
            <person name="Jia J."/>
        </authorList>
    </citation>
    <scope>NUCLEOTIDE SEQUENCE [LARGE SCALE GENOMIC DNA]</scope>
    <source>
        <strain evidence="2">cv. AL8/78</strain>
    </source>
</reference>
<protein>
    <submittedName>
        <fullName evidence="1">Uncharacterized protein</fullName>
    </submittedName>
</protein>
<organism evidence="1 2">
    <name type="scientific">Aegilops tauschii subsp. strangulata</name>
    <name type="common">Goatgrass</name>
    <dbReference type="NCBI Taxonomy" id="200361"/>
    <lineage>
        <taxon>Eukaryota</taxon>
        <taxon>Viridiplantae</taxon>
        <taxon>Streptophyta</taxon>
        <taxon>Embryophyta</taxon>
        <taxon>Tracheophyta</taxon>
        <taxon>Spermatophyta</taxon>
        <taxon>Magnoliopsida</taxon>
        <taxon>Liliopsida</taxon>
        <taxon>Poales</taxon>
        <taxon>Poaceae</taxon>
        <taxon>BOP clade</taxon>
        <taxon>Pooideae</taxon>
        <taxon>Triticodae</taxon>
        <taxon>Triticeae</taxon>
        <taxon>Triticinae</taxon>
        <taxon>Aegilops</taxon>
    </lineage>
</organism>
<sequence length="108" mass="11570">MPLVSCDLPANILLHYMAILWSFALQRNQHKHILCFSGFRPSHHSFIRLATLAGVRAGSVPGGAMGLGQVEGEQGPRRLRGWPVAAAGCFILGLAPATARTDRAPLTV</sequence>
<dbReference type="Gramene" id="AET3Gv21221100.2">
    <property type="protein sequence ID" value="AET3Gv21221100.2"/>
    <property type="gene ID" value="AET3Gv21221100"/>
</dbReference>
<reference evidence="1" key="5">
    <citation type="journal article" date="2021" name="G3 (Bethesda)">
        <title>Aegilops tauschii genome assembly Aet v5.0 features greater sequence contiguity and improved annotation.</title>
        <authorList>
            <person name="Wang L."/>
            <person name="Zhu T."/>
            <person name="Rodriguez J.C."/>
            <person name="Deal K.R."/>
            <person name="Dubcovsky J."/>
            <person name="McGuire P.E."/>
            <person name="Lux T."/>
            <person name="Spannagl M."/>
            <person name="Mayer K.F.X."/>
            <person name="Baldrich P."/>
            <person name="Meyers B.C."/>
            <person name="Huo N."/>
            <person name="Gu Y.Q."/>
            <person name="Zhou H."/>
            <person name="Devos K.M."/>
            <person name="Bennetzen J.L."/>
            <person name="Unver T."/>
            <person name="Budak H."/>
            <person name="Gulick P.J."/>
            <person name="Galiba G."/>
            <person name="Kalapos B."/>
            <person name="Nelson D.R."/>
            <person name="Li P."/>
            <person name="You F.M."/>
            <person name="Luo M.C."/>
            <person name="Dvorak J."/>
        </authorList>
    </citation>
    <scope>NUCLEOTIDE SEQUENCE [LARGE SCALE GENOMIC DNA]</scope>
    <source>
        <strain evidence="1">cv. AL8/78</strain>
    </source>
</reference>
<reference evidence="1" key="3">
    <citation type="journal article" date="2017" name="Nature">
        <title>Genome sequence of the progenitor of the wheat D genome Aegilops tauschii.</title>
        <authorList>
            <person name="Luo M.C."/>
            <person name="Gu Y.Q."/>
            <person name="Puiu D."/>
            <person name="Wang H."/>
            <person name="Twardziok S.O."/>
            <person name="Deal K.R."/>
            <person name="Huo N."/>
            <person name="Zhu T."/>
            <person name="Wang L."/>
            <person name="Wang Y."/>
            <person name="McGuire P.E."/>
            <person name="Liu S."/>
            <person name="Long H."/>
            <person name="Ramasamy R.K."/>
            <person name="Rodriguez J.C."/>
            <person name="Van S.L."/>
            <person name="Yuan L."/>
            <person name="Wang Z."/>
            <person name="Xia Z."/>
            <person name="Xiao L."/>
            <person name="Anderson O.D."/>
            <person name="Ouyang S."/>
            <person name="Liang Y."/>
            <person name="Zimin A.V."/>
            <person name="Pertea G."/>
            <person name="Qi P."/>
            <person name="Bennetzen J.L."/>
            <person name="Dai X."/>
            <person name="Dawson M.W."/>
            <person name="Muller H.G."/>
            <person name="Kugler K."/>
            <person name="Rivarola-Duarte L."/>
            <person name="Spannagl M."/>
            <person name="Mayer K.F.X."/>
            <person name="Lu F.H."/>
            <person name="Bevan M.W."/>
            <person name="Leroy P."/>
            <person name="Li P."/>
            <person name="You F.M."/>
            <person name="Sun Q."/>
            <person name="Liu Z."/>
            <person name="Lyons E."/>
            <person name="Wicker T."/>
            <person name="Salzberg S.L."/>
            <person name="Devos K.M."/>
            <person name="Dvorak J."/>
        </authorList>
    </citation>
    <scope>NUCLEOTIDE SEQUENCE [LARGE SCALE GENOMIC DNA]</scope>
    <source>
        <strain evidence="1">cv. AL8/78</strain>
    </source>
</reference>
<proteinExistence type="predicted"/>
<accession>A0A453GVG3</accession>